<dbReference type="RefSeq" id="WP_203998979.1">
    <property type="nucleotide sequence ID" value="NZ_BOPG01000034.1"/>
</dbReference>
<evidence type="ECO:0000259" key="2">
    <source>
        <dbReference type="Pfam" id="PF02517"/>
    </source>
</evidence>
<feature type="transmembrane region" description="Helical" evidence="1">
    <location>
        <begin position="266"/>
        <end position="287"/>
    </location>
</feature>
<accession>A0A8J3Z6G8</accession>
<protein>
    <recommendedName>
        <fullName evidence="2">CAAX prenyl protease 2/Lysostaphin resistance protein A-like domain-containing protein</fullName>
    </recommendedName>
</protein>
<evidence type="ECO:0000313" key="4">
    <source>
        <dbReference type="Proteomes" id="UP000612585"/>
    </source>
</evidence>
<feature type="transmembrane region" description="Helical" evidence="1">
    <location>
        <begin position="107"/>
        <end position="130"/>
    </location>
</feature>
<dbReference type="EMBL" id="BOPG01000034">
    <property type="protein sequence ID" value="GIJ58369.1"/>
    <property type="molecule type" value="Genomic_DNA"/>
</dbReference>
<evidence type="ECO:0000256" key="1">
    <source>
        <dbReference type="SAM" id="Phobius"/>
    </source>
</evidence>
<feature type="transmembrane region" description="Helical" evidence="1">
    <location>
        <begin position="176"/>
        <end position="202"/>
    </location>
</feature>
<keyword evidence="1" id="KW-1133">Transmembrane helix</keyword>
<feature type="transmembrane region" description="Helical" evidence="1">
    <location>
        <begin position="142"/>
        <end position="164"/>
    </location>
</feature>
<organism evidence="3 4">
    <name type="scientific">Virgisporangium aurantiacum</name>
    <dbReference type="NCBI Taxonomy" id="175570"/>
    <lineage>
        <taxon>Bacteria</taxon>
        <taxon>Bacillati</taxon>
        <taxon>Actinomycetota</taxon>
        <taxon>Actinomycetes</taxon>
        <taxon>Micromonosporales</taxon>
        <taxon>Micromonosporaceae</taxon>
        <taxon>Virgisporangium</taxon>
    </lineage>
</organism>
<proteinExistence type="predicted"/>
<name>A0A8J3Z6G8_9ACTN</name>
<feature type="transmembrane region" description="Helical" evidence="1">
    <location>
        <begin position="21"/>
        <end position="44"/>
    </location>
</feature>
<feature type="transmembrane region" description="Helical" evidence="1">
    <location>
        <begin position="64"/>
        <end position="87"/>
    </location>
</feature>
<keyword evidence="1" id="KW-0472">Membrane</keyword>
<evidence type="ECO:0000313" key="3">
    <source>
        <dbReference type="EMBL" id="GIJ58369.1"/>
    </source>
</evidence>
<dbReference type="Proteomes" id="UP000612585">
    <property type="component" value="Unassembled WGS sequence"/>
</dbReference>
<feature type="domain" description="CAAX prenyl protease 2/Lysostaphin resistance protein A-like" evidence="2">
    <location>
        <begin position="154"/>
        <end position="244"/>
    </location>
</feature>
<dbReference type="GO" id="GO:0080120">
    <property type="term" value="P:CAAX-box protein maturation"/>
    <property type="evidence" value="ECO:0007669"/>
    <property type="project" value="UniProtKB-ARBA"/>
</dbReference>
<dbReference type="GO" id="GO:0004175">
    <property type="term" value="F:endopeptidase activity"/>
    <property type="evidence" value="ECO:0007669"/>
    <property type="project" value="UniProtKB-ARBA"/>
</dbReference>
<keyword evidence="1" id="KW-0812">Transmembrane</keyword>
<sequence>MTDTAYHRMARGSAAAWWRTALGTVLILVGTLVLAAVLYAAALIAGEVVGVPHDGDDFPILPPLVEAALTFASIAVGLPVVLLTARLLQRRPPGTLSSVAGRVRWGWLGRCLPIAFATIALMFAASFALAPFFPESADETDGGAWVGVGPFLGAMLVMVLIVPVQAAAEEYAFRGWLLQGVGALTRWLWPAILVQAVLFAAVHGWGTPWGFVDLVIWASFMGWVTVRTGGLEASIALHTANNLLSMTWAAAFGLLDVDETAADMSLLGLAIDIPVVTGYALLVVWLARRRRMPTRTAPAASDALDAAA</sequence>
<dbReference type="InterPro" id="IPR003675">
    <property type="entry name" value="Rce1/LyrA-like_dom"/>
</dbReference>
<dbReference type="Pfam" id="PF02517">
    <property type="entry name" value="Rce1-like"/>
    <property type="match status" value="1"/>
</dbReference>
<dbReference type="AlphaFoldDB" id="A0A8J3Z6G8"/>
<comment type="caution">
    <text evidence="3">The sequence shown here is derived from an EMBL/GenBank/DDBJ whole genome shotgun (WGS) entry which is preliminary data.</text>
</comment>
<gene>
    <name evidence="3" type="ORF">Vau01_058850</name>
</gene>
<reference evidence="3" key="1">
    <citation type="submission" date="2021-01" db="EMBL/GenBank/DDBJ databases">
        <title>Whole genome shotgun sequence of Virgisporangium aurantiacum NBRC 16421.</title>
        <authorList>
            <person name="Komaki H."/>
            <person name="Tamura T."/>
        </authorList>
    </citation>
    <scope>NUCLEOTIDE SEQUENCE</scope>
    <source>
        <strain evidence="3">NBRC 16421</strain>
    </source>
</reference>
<keyword evidence="4" id="KW-1185">Reference proteome</keyword>
<feature type="transmembrane region" description="Helical" evidence="1">
    <location>
        <begin position="208"/>
        <end position="226"/>
    </location>
</feature>
<feature type="transmembrane region" description="Helical" evidence="1">
    <location>
        <begin position="233"/>
        <end position="254"/>
    </location>
</feature>